<dbReference type="GO" id="GO:0005524">
    <property type="term" value="F:ATP binding"/>
    <property type="evidence" value="ECO:0007669"/>
    <property type="project" value="InterPro"/>
</dbReference>
<dbReference type="AlphaFoldDB" id="A0A6P8IWJ7"/>
<evidence type="ECO:0000256" key="8">
    <source>
        <dbReference type="ARBA" id="ARBA00023136"/>
    </source>
</evidence>
<evidence type="ECO:0000256" key="5">
    <source>
        <dbReference type="ARBA" id="ARBA00022741"/>
    </source>
</evidence>
<evidence type="ECO:0000256" key="4">
    <source>
        <dbReference type="ARBA" id="ARBA00022729"/>
    </source>
</evidence>
<name>A0A6P8IWJ7_ACTTE</name>
<evidence type="ECO:0000256" key="10">
    <source>
        <dbReference type="ARBA" id="ARBA00023180"/>
    </source>
</evidence>
<dbReference type="InterPro" id="IPR011645">
    <property type="entry name" value="HNOB_dom_associated"/>
</dbReference>
<evidence type="ECO:0000313" key="19">
    <source>
        <dbReference type="RefSeq" id="XP_031570423.1"/>
    </source>
</evidence>
<dbReference type="InterPro" id="IPR018297">
    <property type="entry name" value="A/G_cyclase_CS"/>
</dbReference>
<dbReference type="PROSITE" id="PS00452">
    <property type="entry name" value="GUANYLATE_CYCLASE_1"/>
    <property type="match status" value="1"/>
</dbReference>
<dbReference type="CDD" id="cd07302">
    <property type="entry name" value="CHD"/>
    <property type="match status" value="1"/>
</dbReference>
<evidence type="ECO:0000256" key="2">
    <source>
        <dbReference type="ARBA" id="ARBA00012202"/>
    </source>
</evidence>
<evidence type="ECO:0000256" key="11">
    <source>
        <dbReference type="ARBA" id="ARBA00023239"/>
    </source>
</evidence>
<comment type="similarity">
    <text evidence="13">Belongs to the adenylyl cyclase class-4/guanylyl cyclase family.</text>
</comment>
<keyword evidence="4" id="KW-0732">Signal</keyword>
<keyword evidence="6" id="KW-1133">Transmembrane helix</keyword>
<dbReference type="PROSITE" id="PS50011">
    <property type="entry name" value="PROTEIN_KINASE_DOM"/>
    <property type="match status" value="1"/>
</dbReference>
<dbReference type="EC" id="4.6.1.2" evidence="2 14"/>
<feature type="coiled-coil region" evidence="15">
    <location>
        <begin position="180"/>
        <end position="214"/>
    </location>
</feature>
<dbReference type="GO" id="GO:0007168">
    <property type="term" value="P:receptor guanylyl cyclase signaling pathway"/>
    <property type="evidence" value="ECO:0007669"/>
    <property type="project" value="TreeGrafter"/>
</dbReference>
<evidence type="ECO:0000313" key="18">
    <source>
        <dbReference type="Proteomes" id="UP000515163"/>
    </source>
</evidence>
<dbReference type="PANTHER" id="PTHR11920">
    <property type="entry name" value="GUANYLYL CYCLASE"/>
    <property type="match status" value="1"/>
</dbReference>
<evidence type="ECO:0000256" key="7">
    <source>
        <dbReference type="ARBA" id="ARBA00023134"/>
    </source>
</evidence>
<protein>
    <recommendedName>
        <fullName evidence="2 14">Guanylate cyclase</fullName>
        <ecNumber evidence="2 14">4.6.1.2</ecNumber>
    </recommendedName>
</protein>
<dbReference type="RefSeq" id="XP_031570423.1">
    <property type="nucleotide sequence ID" value="XM_031714563.1"/>
</dbReference>
<evidence type="ECO:0000256" key="3">
    <source>
        <dbReference type="ARBA" id="ARBA00022692"/>
    </source>
</evidence>
<keyword evidence="9" id="KW-0675">Receptor</keyword>
<evidence type="ECO:0000256" key="14">
    <source>
        <dbReference type="RuleBase" id="RU003431"/>
    </source>
</evidence>
<dbReference type="Pfam" id="PF00211">
    <property type="entry name" value="Guanylate_cyc"/>
    <property type="match status" value="1"/>
</dbReference>
<dbReference type="KEGG" id="aten:116304783"/>
<dbReference type="GO" id="GO:0004713">
    <property type="term" value="F:protein tyrosine kinase activity"/>
    <property type="evidence" value="ECO:0007669"/>
    <property type="project" value="InterPro"/>
</dbReference>
<sequence length="449" mass="51484">MSMAVDIAAGMKYLHSSPIKLHGCLTSSKCVIDSHWVVKITDWGLHYFKAGQEKGNLPAQKMYTDLLWTAPEHINLAKLEREGMTQKGDVYSFAIIIQEISTRTGPFNDCGFEPREIIQRVIARDDPPFRPEVSTDEVRAELVLLMIECWNEDPEERPHFLRIVERLKKISGRYRNTNIIENMVSMMEKHSNHLEQLVEERTRQLNEEKEKTDRLLFRLLPQPVAEQFKLYNSVQAEEFEEVTIFFSDIVGFTKLCSNSQPLEVVDFLNDLYVAFDEIISHFDVYKVETIGDAYMVVSGCPVLNDKKHAGEIGSMALDLLSHMTVFRIRHRPEEQLQLRIGIHTGPVVAGVVGVTMPRYCLFGHTVNIAMKMESTGVGLRIHVSREAYLRLVELGGFYLEERGQVKIKRRGMVTTYWLVTKEGFNKPLPDPAPDINEPVFETLDVYYAS</sequence>
<dbReference type="Pfam" id="PF07714">
    <property type="entry name" value="PK_Tyr_Ser-Thr"/>
    <property type="match status" value="1"/>
</dbReference>
<dbReference type="SMART" id="SM00219">
    <property type="entry name" value="TyrKc"/>
    <property type="match status" value="1"/>
</dbReference>
<dbReference type="GO" id="GO:0004016">
    <property type="term" value="F:adenylate cyclase activity"/>
    <property type="evidence" value="ECO:0007669"/>
    <property type="project" value="TreeGrafter"/>
</dbReference>
<dbReference type="InterPro" id="IPR029787">
    <property type="entry name" value="Nucleotide_cyclase"/>
</dbReference>
<dbReference type="FunFam" id="3.30.70.1230:FF:000004">
    <property type="entry name" value="Guanylate cyclase"/>
    <property type="match status" value="1"/>
</dbReference>
<keyword evidence="18" id="KW-1185">Reference proteome</keyword>
<dbReference type="InParanoid" id="A0A6P8IWJ7"/>
<feature type="domain" description="Protein kinase" evidence="16">
    <location>
        <begin position="1"/>
        <end position="170"/>
    </location>
</feature>
<dbReference type="GO" id="GO:0005525">
    <property type="term" value="F:GTP binding"/>
    <property type="evidence" value="ECO:0007669"/>
    <property type="project" value="UniProtKB-KW"/>
</dbReference>
<keyword evidence="3" id="KW-0812">Transmembrane</keyword>
<evidence type="ECO:0000256" key="12">
    <source>
        <dbReference type="ARBA" id="ARBA00023293"/>
    </source>
</evidence>
<dbReference type="InterPro" id="IPR001245">
    <property type="entry name" value="Ser-Thr/Tyr_kinase_cat_dom"/>
</dbReference>
<dbReference type="InterPro" id="IPR001054">
    <property type="entry name" value="A/G_cyclase"/>
</dbReference>
<evidence type="ECO:0000256" key="9">
    <source>
        <dbReference type="ARBA" id="ARBA00023170"/>
    </source>
</evidence>
<keyword evidence="7" id="KW-0342">GTP-binding</keyword>
<dbReference type="GO" id="GO:0004383">
    <property type="term" value="F:guanylate cyclase activity"/>
    <property type="evidence" value="ECO:0007669"/>
    <property type="project" value="UniProtKB-EC"/>
</dbReference>
<evidence type="ECO:0000259" key="17">
    <source>
        <dbReference type="PROSITE" id="PS50125"/>
    </source>
</evidence>
<evidence type="ECO:0000259" key="16">
    <source>
        <dbReference type="PROSITE" id="PS50011"/>
    </source>
</evidence>
<reference evidence="19" key="1">
    <citation type="submission" date="2025-08" db="UniProtKB">
        <authorList>
            <consortium name="RefSeq"/>
        </authorList>
    </citation>
    <scope>IDENTIFICATION</scope>
    <source>
        <tissue evidence="19">Tentacle</tissue>
    </source>
</reference>
<keyword evidence="5" id="KW-0547">Nucleotide-binding</keyword>
<evidence type="ECO:0000256" key="6">
    <source>
        <dbReference type="ARBA" id="ARBA00022989"/>
    </source>
</evidence>
<dbReference type="SUPFAM" id="SSF55073">
    <property type="entry name" value="Nucleotide cyclase"/>
    <property type="match status" value="1"/>
</dbReference>
<dbReference type="GO" id="GO:0001653">
    <property type="term" value="F:peptide receptor activity"/>
    <property type="evidence" value="ECO:0007669"/>
    <property type="project" value="TreeGrafter"/>
</dbReference>
<dbReference type="PANTHER" id="PTHR11920:SF501">
    <property type="entry name" value="GUANYLATE CYCLASE 32E"/>
    <property type="match status" value="1"/>
</dbReference>
<dbReference type="Gene3D" id="1.10.510.10">
    <property type="entry name" value="Transferase(Phosphotransferase) domain 1"/>
    <property type="match status" value="1"/>
</dbReference>
<feature type="domain" description="Guanylate cyclase" evidence="17">
    <location>
        <begin position="243"/>
        <end position="373"/>
    </location>
</feature>
<dbReference type="Pfam" id="PF07701">
    <property type="entry name" value="HNOBA"/>
    <property type="match status" value="1"/>
</dbReference>
<proteinExistence type="inferred from homology"/>
<evidence type="ECO:0000256" key="1">
    <source>
        <dbReference type="ARBA" id="ARBA00004479"/>
    </source>
</evidence>
<gene>
    <name evidence="19" type="primary">LOC116304783</name>
</gene>
<keyword evidence="8" id="KW-0472">Membrane</keyword>
<dbReference type="OrthoDB" id="5975751at2759"/>
<dbReference type="InterPro" id="IPR020635">
    <property type="entry name" value="Tyr_kinase_cat_dom"/>
</dbReference>
<dbReference type="InterPro" id="IPR000719">
    <property type="entry name" value="Prot_kinase_dom"/>
</dbReference>
<dbReference type="GO" id="GO:0005886">
    <property type="term" value="C:plasma membrane"/>
    <property type="evidence" value="ECO:0007669"/>
    <property type="project" value="TreeGrafter"/>
</dbReference>
<keyword evidence="15" id="KW-0175">Coiled coil</keyword>
<keyword evidence="11 13" id="KW-0456">Lyase</keyword>
<dbReference type="SUPFAM" id="SSF56112">
    <property type="entry name" value="Protein kinase-like (PK-like)"/>
    <property type="match status" value="1"/>
</dbReference>
<dbReference type="PROSITE" id="PS50125">
    <property type="entry name" value="GUANYLATE_CYCLASE_2"/>
    <property type="match status" value="1"/>
</dbReference>
<accession>A0A6P8IWJ7</accession>
<keyword evidence="10" id="KW-0325">Glycoprotein</keyword>
<dbReference type="SMART" id="SM00044">
    <property type="entry name" value="CYCc"/>
    <property type="match status" value="1"/>
</dbReference>
<keyword evidence="12 14" id="KW-0141">cGMP biosynthesis</keyword>
<dbReference type="Proteomes" id="UP000515163">
    <property type="component" value="Unplaced"/>
</dbReference>
<feature type="unsure residue" description="D or N" evidence="19">
    <location>
        <position position="266"/>
    </location>
</feature>
<comment type="subcellular location">
    <subcellularLocation>
        <location evidence="1">Membrane</location>
        <topology evidence="1">Single-pass type I membrane protein</topology>
    </subcellularLocation>
</comment>
<dbReference type="Gene3D" id="3.30.70.1230">
    <property type="entry name" value="Nucleotide cyclase"/>
    <property type="match status" value="1"/>
</dbReference>
<dbReference type="GO" id="GO:0035556">
    <property type="term" value="P:intracellular signal transduction"/>
    <property type="evidence" value="ECO:0007669"/>
    <property type="project" value="InterPro"/>
</dbReference>
<evidence type="ECO:0000256" key="13">
    <source>
        <dbReference type="RuleBase" id="RU000405"/>
    </source>
</evidence>
<dbReference type="InterPro" id="IPR050401">
    <property type="entry name" value="Cyclic_nucleotide_synthase"/>
</dbReference>
<comment type="catalytic activity">
    <reaction evidence="14">
        <text>GTP = 3',5'-cyclic GMP + diphosphate</text>
        <dbReference type="Rhea" id="RHEA:13665"/>
        <dbReference type="ChEBI" id="CHEBI:33019"/>
        <dbReference type="ChEBI" id="CHEBI:37565"/>
        <dbReference type="ChEBI" id="CHEBI:57746"/>
        <dbReference type="EC" id="4.6.1.2"/>
    </reaction>
</comment>
<evidence type="ECO:0000256" key="15">
    <source>
        <dbReference type="SAM" id="Coils"/>
    </source>
</evidence>
<organism evidence="18 19">
    <name type="scientific">Actinia tenebrosa</name>
    <name type="common">Australian red waratah sea anemone</name>
    <dbReference type="NCBI Taxonomy" id="6105"/>
    <lineage>
        <taxon>Eukaryota</taxon>
        <taxon>Metazoa</taxon>
        <taxon>Cnidaria</taxon>
        <taxon>Anthozoa</taxon>
        <taxon>Hexacorallia</taxon>
        <taxon>Actiniaria</taxon>
        <taxon>Actiniidae</taxon>
        <taxon>Actinia</taxon>
    </lineage>
</organism>
<dbReference type="InterPro" id="IPR011009">
    <property type="entry name" value="Kinase-like_dom_sf"/>
</dbReference>